<dbReference type="PROSITE" id="PS00012">
    <property type="entry name" value="PHOSPHOPANTETHEINE"/>
    <property type="match status" value="1"/>
</dbReference>
<comment type="caution">
    <text evidence="5">The sequence shown here is derived from an EMBL/GenBank/DDBJ whole genome shotgun (WGS) entry which is preliminary data.</text>
</comment>
<feature type="domain" description="Carrier" evidence="4">
    <location>
        <begin position="1"/>
        <end position="75"/>
    </location>
</feature>
<evidence type="ECO:0000256" key="2">
    <source>
        <dbReference type="ARBA" id="ARBA00022450"/>
    </source>
</evidence>
<accession>A0A3A8MWV3</accession>
<dbReference type="Pfam" id="PF00550">
    <property type="entry name" value="PP-binding"/>
    <property type="match status" value="1"/>
</dbReference>
<evidence type="ECO:0000259" key="4">
    <source>
        <dbReference type="PROSITE" id="PS50075"/>
    </source>
</evidence>
<protein>
    <submittedName>
        <fullName evidence="5">Non-ribosomal peptide synthetase</fullName>
    </submittedName>
</protein>
<feature type="non-terminal residue" evidence="5">
    <location>
        <position position="1"/>
    </location>
</feature>
<proteinExistence type="predicted"/>
<gene>
    <name evidence="5" type="ORF">D7V93_43640</name>
</gene>
<dbReference type="AlphaFoldDB" id="A0A3A8MWV3"/>
<dbReference type="GO" id="GO:0044550">
    <property type="term" value="P:secondary metabolite biosynthetic process"/>
    <property type="evidence" value="ECO:0007669"/>
    <property type="project" value="TreeGrafter"/>
</dbReference>
<dbReference type="InterPro" id="IPR006162">
    <property type="entry name" value="Ppantetheine_attach_site"/>
</dbReference>
<dbReference type="GO" id="GO:0043041">
    <property type="term" value="P:amino acid activation for nonribosomal peptide biosynthetic process"/>
    <property type="evidence" value="ECO:0007669"/>
    <property type="project" value="TreeGrafter"/>
</dbReference>
<name>A0A3A8MWV3_9BACT</name>
<dbReference type="PANTHER" id="PTHR45527">
    <property type="entry name" value="NONRIBOSOMAL PEPTIDE SYNTHETASE"/>
    <property type="match status" value="1"/>
</dbReference>
<dbReference type="PROSITE" id="PS50075">
    <property type="entry name" value="CARRIER"/>
    <property type="match status" value="1"/>
</dbReference>
<dbReference type="Gene3D" id="1.10.1200.10">
    <property type="entry name" value="ACP-like"/>
    <property type="match status" value="1"/>
</dbReference>
<dbReference type="SMART" id="SM00823">
    <property type="entry name" value="PKS_PP"/>
    <property type="match status" value="1"/>
</dbReference>
<dbReference type="InterPro" id="IPR036736">
    <property type="entry name" value="ACP-like_sf"/>
</dbReference>
<dbReference type="Proteomes" id="UP000272888">
    <property type="component" value="Unassembled WGS sequence"/>
</dbReference>
<dbReference type="Gene3D" id="3.30.559.10">
    <property type="entry name" value="Chloramphenicol acetyltransferase-like domain"/>
    <property type="match status" value="1"/>
</dbReference>
<dbReference type="InterPro" id="IPR009081">
    <property type="entry name" value="PP-bd_ACP"/>
</dbReference>
<evidence type="ECO:0000256" key="1">
    <source>
        <dbReference type="ARBA" id="ARBA00001957"/>
    </source>
</evidence>
<dbReference type="SUPFAM" id="SSF47336">
    <property type="entry name" value="ACP-like"/>
    <property type="match status" value="1"/>
</dbReference>
<evidence type="ECO:0000313" key="6">
    <source>
        <dbReference type="Proteomes" id="UP000272888"/>
    </source>
</evidence>
<feature type="non-terminal residue" evidence="5">
    <location>
        <position position="274"/>
    </location>
</feature>
<dbReference type="InterPro" id="IPR020806">
    <property type="entry name" value="PKS_PP-bd"/>
</dbReference>
<sequence>PRSALEARLVSLWEQVLRRSPVGIHDNFFELGGHSLLATQLVSRVRSSLGVELPLRELFEAPTVAALAARIDSAARSQAPAILPVPRTEALPLSFAQQRLWFIDQLEPLSPAYNMPAFVRLQGPLDVNALQRALSELVRRHEALRTTFIQHEGQPLQRIAPEASLPLDTVDLGALLPTAAREALEQQLREESLKPFQLATGPLARAKLWKQGPNEHVLALTLHHIVSDGWSMGVLVREVAALYDAFSRGQPSPLPPLPLQYADYAVWQRQWLQG</sequence>
<evidence type="ECO:0000256" key="3">
    <source>
        <dbReference type="ARBA" id="ARBA00022553"/>
    </source>
</evidence>
<dbReference type="EMBL" id="RAWB01001109">
    <property type="protein sequence ID" value="RKH34221.1"/>
    <property type="molecule type" value="Genomic_DNA"/>
</dbReference>
<dbReference type="FunFam" id="1.10.1200.10:FF:000005">
    <property type="entry name" value="Nonribosomal peptide synthetase 1"/>
    <property type="match status" value="1"/>
</dbReference>
<keyword evidence="2" id="KW-0596">Phosphopantetheine</keyword>
<dbReference type="GO" id="GO:0003824">
    <property type="term" value="F:catalytic activity"/>
    <property type="evidence" value="ECO:0007669"/>
    <property type="project" value="InterPro"/>
</dbReference>
<dbReference type="PANTHER" id="PTHR45527:SF1">
    <property type="entry name" value="FATTY ACID SYNTHASE"/>
    <property type="match status" value="1"/>
</dbReference>
<comment type="cofactor">
    <cofactor evidence="1">
        <name>pantetheine 4'-phosphate</name>
        <dbReference type="ChEBI" id="CHEBI:47942"/>
    </cofactor>
</comment>
<dbReference type="SUPFAM" id="SSF52777">
    <property type="entry name" value="CoA-dependent acyltransferases"/>
    <property type="match status" value="1"/>
</dbReference>
<dbReference type="FunFam" id="3.30.559.10:FF:000012">
    <property type="entry name" value="Non-ribosomal peptide synthetase"/>
    <property type="match status" value="1"/>
</dbReference>
<dbReference type="InterPro" id="IPR023213">
    <property type="entry name" value="CAT-like_dom_sf"/>
</dbReference>
<dbReference type="InterPro" id="IPR001242">
    <property type="entry name" value="Condensation_dom"/>
</dbReference>
<keyword evidence="6" id="KW-1185">Reference proteome</keyword>
<dbReference type="Pfam" id="PF00668">
    <property type="entry name" value="Condensation"/>
    <property type="match status" value="1"/>
</dbReference>
<dbReference type="GO" id="GO:0031177">
    <property type="term" value="F:phosphopantetheine binding"/>
    <property type="evidence" value="ECO:0007669"/>
    <property type="project" value="InterPro"/>
</dbReference>
<dbReference type="GO" id="GO:0005829">
    <property type="term" value="C:cytosol"/>
    <property type="evidence" value="ECO:0007669"/>
    <property type="project" value="TreeGrafter"/>
</dbReference>
<keyword evidence="3" id="KW-0597">Phosphoprotein</keyword>
<evidence type="ECO:0000313" key="5">
    <source>
        <dbReference type="EMBL" id="RKH34221.1"/>
    </source>
</evidence>
<reference evidence="6" key="1">
    <citation type="submission" date="2018-09" db="EMBL/GenBank/DDBJ databases">
        <authorList>
            <person name="Livingstone P.G."/>
            <person name="Whitworth D.E."/>
        </authorList>
    </citation>
    <scope>NUCLEOTIDE SEQUENCE [LARGE SCALE GENOMIC DNA]</scope>
    <source>
        <strain evidence="6">CA051B</strain>
    </source>
</reference>
<organism evidence="5 6">
    <name type="scientific">Corallococcus llansteffanensis</name>
    <dbReference type="NCBI Taxonomy" id="2316731"/>
    <lineage>
        <taxon>Bacteria</taxon>
        <taxon>Pseudomonadati</taxon>
        <taxon>Myxococcota</taxon>
        <taxon>Myxococcia</taxon>
        <taxon>Myxococcales</taxon>
        <taxon>Cystobacterineae</taxon>
        <taxon>Myxococcaceae</taxon>
        <taxon>Corallococcus</taxon>
    </lineage>
</organism>
<dbReference type="CDD" id="cd19531">
    <property type="entry name" value="LCL_NRPS-like"/>
    <property type="match status" value="1"/>
</dbReference>